<dbReference type="Pfam" id="PF13193">
    <property type="entry name" value="AMP-binding_C"/>
    <property type="match status" value="1"/>
</dbReference>
<dbReference type="InterPro" id="IPR045851">
    <property type="entry name" value="AMP-bd_C_sf"/>
</dbReference>
<sequence length="53" mass="5826">VAPAELEGCILGHPDVEDTCVVGVPDEFSRELPVAFVVLRQAQDPGRLPRYTY</sequence>
<dbReference type="Proteomes" id="UP000054018">
    <property type="component" value="Unassembled WGS sequence"/>
</dbReference>
<evidence type="ECO:0000313" key="2">
    <source>
        <dbReference type="EMBL" id="KIK26639.1"/>
    </source>
</evidence>
<feature type="domain" description="AMP-binding enzyme C-terminal" evidence="1">
    <location>
        <begin position="5"/>
        <end position="43"/>
    </location>
</feature>
<reference evidence="2 3" key="1">
    <citation type="submission" date="2014-04" db="EMBL/GenBank/DDBJ databases">
        <authorList>
            <consortium name="DOE Joint Genome Institute"/>
            <person name="Kuo A."/>
            <person name="Kohler A."/>
            <person name="Costa M.D."/>
            <person name="Nagy L.G."/>
            <person name="Floudas D."/>
            <person name="Copeland A."/>
            <person name="Barry K.W."/>
            <person name="Cichocki N."/>
            <person name="Veneault-Fourrey C."/>
            <person name="LaButti K."/>
            <person name="Lindquist E.A."/>
            <person name="Lipzen A."/>
            <person name="Lundell T."/>
            <person name="Morin E."/>
            <person name="Murat C."/>
            <person name="Sun H."/>
            <person name="Tunlid A."/>
            <person name="Henrissat B."/>
            <person name="Grigoriev I.V."/>
            <person name="Hibbett D.S."/>
            <person name="Martin F."/>
            <person name="Nordberg H.P."/>
            <person name="Cantor M.N."/>
            <person name="Hua S.X."/>
        </authorList>
    </citation>
    <scope>NUCLEOTIDE SEQUENCE [LARGE SCALE GENOMIC DNA]</scope>
    <source>
        <strain evidence="2 3">441</strain>
    </source>
</reference>
<dbReference type="InterPro" id="IPR025110">
    <property type="entry name" value="AMP-bd_C"/>
</dbReference>
<reference evidence="3" key="2">
    <citation type="submission" date="2015-01" db="EMBL/GenBank/DDBJ databases">
        <title>Evolutionary Origins and Diversification of the Mycorrhizal Mutualists.</title>
        <authorList>
            <consortium name="DOE Joint Genome Institute"/>
            <consortium name="Mycorrhizal Genomics Consortium"/>
            <person name="Kohler A."/>
            <person name="Kuo A."/>
            <person name="Nagy L.G."/>
            <person name="Floudas D."/>
            <person name="Copeland A."/>
            <person name="Barry K.W."/>
            <person name="Cichocki N."/>
            <person name="Veneault-Fourrey C."/>
            <person name="LaButti K."/>
            <person name="Lindquist E.A."/>
            <person name="Lipzen A."/>
            <person name="Lundell T."/>
            <person name="Morin E."/>
            <person name="Murat C."/>
            <person name="Riley R."/>
            <person name="Ohm R."/>
            <person name="Sun H."/>
            <person name="Tunlid A."/>
            <person name="Henrissat B."/>
            <person name="Grigoriev I.V."/>
            <person name="Hibbett D.S."/>
            <person name="Martin F."/>
        </authorList>
    </citation>
    <scope>NUCLEOTIDE SEQUENCE [LARGE SCALE GENOMIC DNA]</scope>
    <source>
        <strain evidence="3">441</strain>
    </source>
</reference>
<organism evidence="2 3">
    <name type="scientific">Pisolithus microcarpus 441</name>
    <dbReference type="NCBI Taxonomy" id="765257"/>
    <lineage>
        <taxon>Eukaryota</taxon>
        <taxon>Fungi</taxon>
        <taxon>Dikarya</taxon>
        <taxon>Basidiomycota</taxon>
        <taxon>Agaricomycotina</taxon>
        <taxon>Agaricomycetes</taxon>
        <taxon>Agaricomycetidae</taxon>
        <taxon>Boletales</taxon>
        <taxon>Sclerodermatineae</taxon>
        <taxon>Pisolithaceae</taxon>
        <taxon>Pisolithus</taxon>
    </lineage>
</organism>
<dbReference type="AlphaFoldDB" id="A0A0C9ZKY2"/>
<keyword evidence="3" id="KW-1185">Reference proteome</keyword>
<evidence type="ECO:0000313" key="3">
    <source>
        <dbReference type="Proteomes" id="UP000054018"/>
    </source>
</evidence>
<dbReference type="EMBL" id="KN833700">
    <property type="protein sequence ID" value="KIK26639.1"/>
    <property type="molecule type" value="Genomic_DNA"/>
</dbReference>
<feature type="non-terminal residue" evidence="2">
    <location>
        <position position="1"/>
    </location>
</feature>
<dbReference type="SUPFAM" id="SSF56801">
    <property type="entry name" value="Acetyl-CoA synthetase-like"/>
    <property type="match status" value="1"/>
</dbReference>
<gene>
    <name evidence="2" type="ORF">PISMIDRAFT_675527</name>
</gene>
<name>A0A0C9ZKY2_9AGAM</name>
<dbReference type="STRING" id="765257.A0A0C9ZKY2"/>
<dbReference type="Gene3D" id="3.30.300.30">
    <property type="match status" value="1"/>
</dbReference>
<protein>
    <recommendedName>
        <fullName evidence="1">AMP-binding enzyme C-terminal domain-containing protein</fullName>
    </recommendedName>
</protein>
<evidence type="ECO:0000259" key="1">
    <source>
        <dbReference type="Pfam" id="PF13193"/>
    </source>
</evidence>
<dbReference type="HOGENOM" id="CLU_3074358_0_0_1"/>
<accession>A0A0C9ZKY2</accession>
<proteinExistence type="predicted"/>